<dbReference type="FunFam" id="2.60.120.200:FF:000023">
    <property type="entry name" value="Galectin"/>
    <property type="match status" value="1"/>
</dbReference>
<feature type="domain" description="Galectin" evidence="4">
    <location>
        <begin position="17"/>
        <end position="150"/>
    </location>
</feature>
<keyword evidence="1 3" id="KW-0430">Lectin</keyword>
<dbReference type="Proteomes" id="UP001230051">
    <property type="component" value="Unassembled WGS sequence"/>
</dbReference>
<evidence type="ECO:0000256" key="1">
    <source>
        <dbReference type="ARBA" id="ARBA00022734"/>
    </source>
</evidence>
<dbReference type="Gene3D" id="2.60.120.200">
    <property type="match status" value="2"/>
</dbReference>
<dbReference type="PROSITE" id="PS51304">
    <property type="entry name" value="GALECTIN"/>
    <property type="match status" value="2"/>
</dbReference>
<keyword evidence="6" id="KW-1185">Reference proteome</keyword>
<dbReference type="InterPro" id="IPR044156">
    <property type="entry name" value="Galectin-like"/>
</dbReference>
<evidence type="ECO:0000256" key="3">
    <source>
        <dbReference type="RuleBase" id="RU102079"/>
    </source>
</evidence>
<dbReference type="SMART" id="SM00908">
    <property type="entry name" value="Gal-bind_lectin"/>
    <property type="match status" value="2"/>
</dbReference>
<evidence type="ECO:0000256" key="2">
    <source>
        <dbReference type="ARBA" id="ARBA00022737"/>
    </source>
</evidence>
<accession>A0AAD8GCZ8</accession>
<proteinExistence type="predicted"/>
<dbReference type="PANTHER" id="PTHR11346">
    <property type="entry name" value="GALECTIN"/>
    <property type="match status" value="1"/>
</dbReference>
<keyword evidence="2" id="KW-0677">Repeat</keyword>
<dbReference type="PANTHER" id="PTHR11346:SF22">
    <property type="entry name" value="GALECTIN-8"/>
    <property type="match status" value="1"/>
</dbReference>
<dbReference type="EMBL" id="JAGXEW010000005">
    <property type="protein sequence ID" value="KAK1171954.1"/>
    <property type="molecule type" value="Genomic_DNA"/>
</dbReference>
<organism evidence="5 6">
    <name type="scientific">Acipenser oxyrinchus oxyrinchus</name>
    <dbReference type="NCBI Taxonomy" id="40147"/>
    <lineage>
        <taxon>Eukaryota</taxon>
        <taxon>Metazoa</taxon>
        <taxon>Chordata</taxon>
        <taxon>Craniata</taxon>
        <taxon>Vertebrata</taxon>
        <taxon>Euteleostomi</taxon>
        <taxon>Actinopterygii</taxon>
        <taxon>Chondrostei</taxon>
        <taxon>Acipenseriformes</taxon>
        <taxon>Acipenseridae</taxon>
        <taxon>Acipenser</taxon>
    </lineage>
</organism>
<feature type="domain" description="Galectin" evidence="4">
    <location>
        <begin position="183"/>
        <end position="313"/>
    </location>
</feature>
<dbReference type="Pfam" id="PF00337">
    <property type="entry name" value="Gal-bind_lectin"/>
    <property type="match status" value="2"/>
</dbReference>
<dbReference type="FunFam" id="2.60.120.200:FF:000078">
    <property type="entry name" value="Galectin"/>
    <property type="match status" value="1"/>
</dbReference>
<name>A0AAD8GCZ8_ACIOX</name>
<protein>
    <recommendedName>
        <fullName evidence="3">Galectin</fullName>
    </recommendedName>
</protein>
<dbReference type="GO" id="GO:0030246">
    <property type="term" value="F:carbohydrate binding"/>
    <property type="evidence" value="ECO:0007669"/>
    <property type="project" value="UniProtKB-UniRule"/>
</dbReference>
<evidence type="ECO:0000313" key="6">
    <source>
        <dbReference type="Proteomes" id="UP001230051"/>
    </source>
</evidence>
<gene>
    <name evidence="5" type="primary">LGALS8</name>
    <name evidence="5" type="ORF">AOXY_G6906</name>
</gene>
<comment type="caution">
    <text evidence="5">The sequence shown here is derived from an EMBL/GenBank/DDBJ whole genome shotgun (WGS) entry which is preliminary data.</text>
</comment>
<sequence length="313" mass="35020">MSVAELNRTVLNPVIPYTGTIFGGLQPGEMVIIQGSVPKDSDRFQVDFQCGSSVKPRADVSFHLNPRFKKSAYVVCNTLQQECWGKEEITYEMPFKKGQPFETIILVQRDSFKVAVNGRHLLQYKHRVDLERVDTLGISGQVEIQAIGFVPNTTSTPPAPTMMIKETKVNPILSATSDFTVPYKGRLPNGLSPGQTITIRGEVSAYPHSFTVNLSSSDSSDIALHLNSRMKSNTFVRNSYLRDSWGAEEVSLPEFPFTAGQYFEMILCCDPSQFKVAVNGVHLLDYKHRVKGLEKINQLEIMGDVKLLDVKIW</sequence>
<reference evidence="5" key="1">
    <citation type="submission" date="2022-02" db="EMBL/GenBank/DDBJ databases">
        <title>Atlantic sturgeon de novo genome assembly.</title>
        <authorList>
            <person name="Stock M."/>
            <person name="Klopp C."/>
            <person name="Guiguen Y."/>
            <person name="Cabau C."/>
            <person name="Parinello H."/>
            <person name="Santidrian Yebra-Pimentel E."/>
            <person name="Kuhl H."/>
            <person name="Dirks R.P."/>
            <person name="Guessner J."/>
            <person name="Wuertz S."/>
            <person name="Du K."/>
            <person name="Schartl M."/>
        </authorList>
    </citation>
    <scope>NUCLEOTIDE SEQUENCE</scope>
    <source>
        <strain evidence="5">STURGEONOMICS-FGT-2020</strain>
        <tissue evidence="5">Whole blood</tissue>
    </source>
</reference>
<evidence type="ECO:0000313" key="5">
    <source>
        <dbReference type="EMBL" id="KAK1171954.1"/>
    </source>
</evidence>
<dbReference type="CDD" id="cd00070">
    <property type="entry name" value="GLECT"/>
    <property type="match status" value="2"/>
</dbReference>
<dbReference type="SUPFAM" id="SSF49899">
    <property type="entry name" value="Concanavalin A-like lectins/glucanases"/>
    <property type="match status" value="2"/>
</dbReference>
<evidence type="ECO:0000259" key="4">
    <source>
        <dbReference type="PROSITE" id="PS51304"/>
    </source>
</evidence>
<dbReference type="GO" id="GO:0005737">
    <property type="term" value="C:cytoplasm"/>
    <property type="evidence" value="ECO:0007669"/>
    <property type="project" value="TreeGrafter"/>
</dbReference>
<dbReference type="SMART" id="SM00276">
    <property type="entry name" value="GLECT"/>
    <property type="match status" value="2"/>
</dbReference>
<dbReference type="InterPro" id="IPR013320">
    <property type="entry name" value="ConA-like_dom_sf"/>
</dbReference>
<dbReference type="InterPro" id="IPR001079">
    <property type="entry name" value="Galectin_CRD"/>
</dbReference>
<dbReference type="AlphaFoldDB" id="A0AAD8GCZ8"/>